<reference evidence="8" key="2">
    <citation type="journal article" date="2019" name="MicrobiologyOpen">
        <title>High-quality draft genome sequence of Gaiella occulta isolated from a 150 meter deep mineral water borehole and comparison with the genome sequences of other deep-branching lineages of the phylum Actinobacteria.</title>
        <authorList>
            <person name="Severino R."/>
            <person name="Froufe H.J.C."/>
            <person name="Barroso C."/>
            <person name="Albuquerque L."/>
            <person name="Lobo-da-Cunha A."/>
            <person name="da Costa M.S."/>
            <person name="Egas C."/>
        </authorList>
    </citation>
    <scope>NUCLEOTIDE SEQUENCE [LARGE SCALE GENOMIC DNA]</scope>
    <source>
        <strain evidence="8">F2-233</strain>
    </source>
</reference>
<feature type="domain" description="O-antigen ligase-related" evidence="6">
    <location>
        <begin position="274"/>
        <end position="414"/>
    </location>
</feature>
<feature type="transmembrane region" description="Helical" evidence="5">
    <location>
        <begin position="103"/>
        <end position="124"/>
    </location>
</feature>
<feature type="transmembrane region" description="Helical" evidence="5">
    <location>
        <begin position="136"/>
        <end position="155"/>
    </location>
</feature>
<feature type="transmembrane region" description="Helical" evidence="5">
    <location>
        <begin position="53"/>
        <end position="74"/>
    </location>
</feature>
<comment type="subcellular location">
    <subcellularLocation>
        <location evidence="1">Membrane</location>
        <topology evidence="1">Multi-pass membrane protein</topology>
    </subcellularLocation>
</comment>
<keyword evidence="8" id="KW-1185">Reference proteome</keyword>
<evidence type="ECO:0000259" key="6">
    <source>
        <dbReference type="Pfam" id="PF04932"/>
    </source>
</evidence>
<feature type="transmembrane region" description="Helical" evidence="5">
    <location>
        <begin position="161"/>
        <end position="183"/>
    </location>
</feature>
<feature type="transmembrane region" description="Helical" evidence="5">
    <location>
        <begin position="79"/>
        <end position="97"/>
    </location>
</feature>
<dbReference type="GO" id="GO:0016874">
    <property type="term" value="F:ligase activity"/>
    <property type="evidence" value="ECO:0007669"/>
    <property type="project" value="UniProtKB-KW"/>
</dbReference>
<feature type="transmembrane region" description="Helical" evidence="5">
    <location>
        <begin position="437"/>
        <end position="457"/>
    </location>
</feature>
<evidence type="ECO:0000313" key="7">
    <source>
        <dbReference type="EMBL" id="RDI74227.1"/>
    </source>
</evidence>
<evidence type="ECO:0000256" key="2">
    <source>
        <dbReference type="ARBA" id="ARBA00022692"/>
    </source>
</evidence>
<protein>
    <submittedName>
        <fullName evidence="7">O-antigen ligase-like membrane protein</fullName>
    </submittedName>
</protein>
<dbReference type="OrthoDB" id="9806320at2"/>
<dbReference type="InterPro" id="IPR007016">
    <property type="entry name" value="O-antigen_ligase-rel_domated"/>
</dbReference>
<feature type="transmembrane region" description="Helical" evidence="5">
    <location>
        <begin position="29"/>
        <end position="47"/>
    </location>
</feature>
<evidence type="ECO:0000256" key="5">
    <source>
        <dbReference type="SAM" id="Phobius"/>
    </source>
</evidence>
<sequence>MTLVAQIGSVVGCAGLALLLAAPRRDLRLAGLAAWALGLAALAAYLAPSMSAARLAAAAAAGLLVAAAGAWALLRWPYLLAFATLACLPARVPVTLGDEDANLLLPLYAVVGALALALGWQLAACRDDRARELGPVALPLAAFVAWTGLTLVWSVDVREGAIFVGAFVLPFGLLSLGIARLPWRGRRLTWLWVGLVGTALAYASVGLYQWATREVFWNQKVIVGNAYAPFFRVNSIFWDPSIYGRYLSAGILTALAGILLGGVRGTRLAGLYAVVAAMWVGLFFSFSQSSFAALSVGAVVAALVVWGRRAALALAVSALVLALGALAVPQARDRIGTKSRSGLDAITSDRSTLVGEGVRIALDRPLGGVGVGGFKRAYADRVGLPGKRPKKAASHTTPVTVAAEEGLPGLAAFAWVVAAALLAALRGLGRGFTSRVSFAVGLTLLAITVHSLFYNAMFEDPMTWALLGLVALSATVPRKGAAANGGGA</sequence>
<feature type="transmembrane region" description="Helical" evidence="5">
    <location>
        <begin position="311"/>
        <end position="331"/>
    </location>
</feature>
<dbReference type="PANTHER" id="PTHR37422:SF13">
    <property type="entry name" value="LIPOPOLYSACCHARIDE BIOSYNTHESIS PROTEIN PA4999-RELATED"/>
    <property type="match status" value="1"/>
</dbReference>
<dbReference type="Pfam" id="PF04932">
    <property type="entry name" value="Wzy_C"/>
    <property type="match status" value="1"/>
</dbReference>
<feature type="transmembrane region" description="Helical" evidence="5">
    <location>
        <begin position="268"/>
        <end position="284"/>
    </location>
</feature>
<dbReference type="Proteomes" id="UP000254134">
    <property type="component" value="Unassembled WGS sequence"/>
</dbReference>
<dbReference type="GO" id="GO:0016020">
    <property type="term" value="C:membrane"/>
    <property type="evidence" value="ECO:0007669"/>
    <property type="project" value="UniProtKB-SubCell"/>
</dbReference>
<evidence type="ECO:0000313" key="8">
    <source>
        <dbReference type="Proteomes" id="UP000254134"/>
    </source>
</evidence>
<feature type="transmembrane region" description="Helical" evidence="5">
    <location>
        <begin position="6"/>
        <end position="22"/>
    </location>
</feature>
<evidence type="ECO:0000256" key="4">
    <source>
        <dbReference type="ARBA" id="ARBA00023136"/>
    </source>
</evidence>
<organism evidence="7 8">
    <name type="scientific">Gaiella occulta</name>
    <dbReference type="NCBI Taxonomy" id="1002870"/>
    <lineage>
        <taxon>Bacteria</taxon>
        <taxon>Bacillati</taxon>
        <taxon>Actinomycetota</taxon>
        <taxon>Thermoleophilia</taxon>
        <taxon>Gaiellales</taxon>
        <taxon>Gaiellaceae</taxon>
        <taxon>Gaiella</taxon>
    </lineage>
</organism>
<keyword evidence="3 5" id="KW-1133">Transmembrane helix</keyword>
<dbReference type="PANTHER" id="PTHR37422">
    <property type="entry name" value="TEICHURONIC ACID BIOSYNTHESIS PROTEIN TUAE"/>
    <property type="match status" value="1"/>
</dbReference>
<name>A0A7M2YXM4_9ACTN</name>
<gene>
    <name evidence="7" type="ORF">Gocc_1803</name>
</gene>
<keyword evidence="2 5" id="KW-0812">Transmembrane</keyword>
<dbReference type="AlphaFoldDB" id="A0A7M2YXM4"/>
<proteinExistence type="predicted"/>
<evidence type="ECO:0000256" key="1">
    <source>
        <dbReference type="ARBA" id="ARBA00004141"/>
    </source>
</evidence>
<feature type="transmembrane region" description="Helical" evidence="5">
    <location>
        <begin position="242"/>
        <end position="261"/>
    </location>
</feature>
<comment type="caution">
    <text evidence="7">The sequence shown here is derived from an EMBL/GenBank/DDBJ whole genome shotgun (WGS) entry which is preliminary data.</text>
</comment>
<keyword evidence="4 5" id="KW-0472">Membrane</keyword>
<feature type="transmembrane region" description="Helical" evidence="5">
    <location>
        <begin position="190"/>
        <end position="211"/>
    </location>
</feature>
<feature type="transmembrane region" description="Helical" evidence="5">
    <location>
        <begin position="406"/>
        <end position="425"/>
    </location>
</feature>
<accession>A0A7M2YXM4</accession>
<dbReference type="EMBL" id="QQZY01000004">
    <property type="protein sequence ID" value="RDI74227.1"/>
    <property type="molecule type" value="Genomic_DNA"/>
</dbReference>
<keyword evidence="7" id="KW-0436">Ligase</keyword>
<feature type="transmembrane region" description="Helical" evidence="5">
    <location>
        <begin position="290"/>
        <end position="306"/>
    </location>
</feature>
<evidence type="ECO:0000256" key="3">
    <source>
        <dbReference type="ARBA" id="ARBA00022989"/>
    </source>
</evidence>
<dbReference type="RefSeq" id="WP_114796233.1">
    <property type="nucleotide sequence ID" value="NZ_QQZY01000004.1"/>
</dbReference>
<reference evidence="7 8" key="1">
    <citation type="submission" date="2018-07" db="EMBL/GenBank/DDBJ databases">
        <title>High-quality-draft genome sequence of Gaiella occulta.</title>
        <authorList>
            <person name="Severino R."/>
            <person name="Froufe H.J.C."/>
            <person name="Rainey F.A."/>
            <person name="Barroso C."/>
            <person name="Albuquerque L."/>
            <person name="Lobo-Da-Cunha A."/>
            <person name="Da Costa M.S."/>
            <person name="Egas C."/>
        </authorList>
    </citation>
    <scope>NUCLEOTIDE SEQUENCE [LARGE SCALE GENOMIC DNA]</scope>
    <source>
        <strain evidence="7 8">F2-233</strain>
    </source>
</reference>
<dbReference type="InterPro" id="IPR051533">
    <property type="entry name" value="WaaL-like"/>
</dbReference>